<name>A0A0V0ZI11_9BILA</name>
<comment type="caution">
    <text evidence="2">The sequence shown here is derived from an EMBL/GenBank/DDBJ whole genome shotgun (WGS) entry which is preliminary data.</text>
</comment>
<keyword evidence="3" id="KW-1185">Reference proteome</keyword>
<reference evidence="2 3" key="1">
    <citation type="submission" date="2015-01" db="EMBL/GenBank/DDBJ databases">
        <title>Evolution of Trichinella species and genotypes.</title>
        <authorList>
            <person name="Korhonen P.K."/>
            <person name="Edoardo P."/>
            <person name="Giuseppe L.R."/>
            <person name="Gasser R.B."/>
        </authorList>
    </citation>
    <scope>NUCLEOTIDE SEQUENCE [LARGE SCALE GENOMIC DNA]</scope>
    <source>
        <strain evidence="2">ISS2496</strain>
    </source>
</reference>
<dbReference type="Proteomes" id="UP000054783">
    <property type="component" value="Unassembled WGS sequence"/>
</dbReference>
<gene>
    <name evidence="2" type="ORF">T12_8151</name>
</gene>
<sequence>MLNLPGNGRYRGEFREKPNEHDELLFKAKWNKKIARAITIMLFVAWMFYSALILIFRFNIPKKYRKYVKMLKNINRYFPLFHDGRRIKRIPCKMRPRMKRRRKLPLAYRRDFTFIINSSPIVHLKCAFTL</sequence>
<accession>A0A0V0ZI11</accession>
<protein>
    <submittedName>
        <fullName evidence="2">Uncharacterized protein</fullName>
    </submittedName>
</protein>
<organism evidence="2 3">
    <name type="scientific">Trichinella patagoniensis</name>
    <dbReference type="NCBI Taxonomy" id="990121"/>
    <lineage>
        <taxon>Eukaryota</taxon>
        <taxon>Metazoa</taxon>
        <taxon>Ecdysozoa</taxon>
        <taxon>Nematoda</taxon>
        <taxon>Enoplea</taxon>
        <taxon>Dorylaimia</taxon>
        <taxon>Trichinellida</taxon>
        <taxon>Trichinellidae</taxon>
        <taxon>Trichinella</taxon>
    </lineage>
</organism>
<dbReference type="AlphaFoldDB" id="A0A0V0ZI11"/>
<feature type="transmembrane region" description="Helical" evidence="1">
    <location>
        <begin position="34"/>
        <end position="56"/>
    </location>
</feature>
<keyword evidence="1" id="KW-0812">Transmembrane</keyword>
<keyword evidence="1" id="KW-0472">Membrane</keyword>
<dbReference type="EMBL" id="JYDQ01000169">
    <property type="protein sequence ID" value="KRY12263.1"/>
    <property type="molecule type" value="Genomic_DNA"/>
</dbReference>
<evidence type="ECO:0000313" key="3">
    <source>
        <dbReference type="Proteomes" id="UP000054783"/>
    </source>
</evidence>
<proteinExistence type="predicted"/>
<evidence type="ECO:0000256" key="1">
    <source>
        <dbReference type="SAM" id="Phobius"/>
    </source>
</evidence>
<keyword evidence="1" id="KW-1133">Transmembrane helix</keyword>
<evidence type="ECO:0000313" key="2">
    <source>
        <dbReference type="EMBL" id="KRY12263.1"/>
    </source>
</evidence>